<dbReference type="Proteomes" id="UP000697107">
    <property type="component" value="Unassembled WGS sequence"/>
</dbReference>
<comment type="caution">
    <text evidence="3">The sequence shown here is derived from an EMBL/GenBank/DDBJ whole genome shotgun (WGS) entry which is preliminary data.</text>
</comment>
<dbReference type="EMBL" id="RCMK01001369">
    <property type="protein sequence ID" value="KAG2895808.1"/>
    <property type="molecule type" value="Genomic_DNA"/>
</dbReference>
<dbReference type="EMBL" id="RCMV01001558">
    <property type="protein sequence ID" value="KAG3208081.1"/>
    <property type="molecule type" value="Genomic_DNA"/>
</dbReference>
<evidence type="ECO:0000313" key="2">
    <source>
        <dbReference type="EMBL" id="KAG2884465.1"/>
    </source>
</evidence>
<dbReference type="Proteomes" id="UP000736787">
    <property type="component" value="Unassembled WGS sequence"/>
</dbReference>
<evidence type="ECO:0000313" key="6">
    <source>
        <dbReference type="Proteomes" id="UP000736787"/>
    </source>
</evidence>
<organism evidence="3 6">
    <name type="scientific">Phytophthora cactorum</name>
    <dbReference type="NCBI Taxonomy" id="29920"/>
    <lineage>
        <taxon>Eukaryota</taxon>
        <taxon>Sar</taxon>
        <taxon>Stramenopiles</taxon>
        <taxon>Oomycota</taxon>
        <taxon>Peronosporomycetes</taxon>
        <taxon>Peronosporales</taxon>
        <taxon>Peronosporaceae</taxon>
        <taxon>Phytophthora</taxon>
    </lineage>
</organism>
<dbReference type="Proteomes" id="UP000760860">
    <property type="component" value="Unassembled WGS sequence"/>
</dbReference>
<dbReference type="Proteomes" id="UP000735874">
    <property type="component" value="Unassembled WGS sequence"/>
</dbReference>
<dbReference type="AlphaFoldDB" id="A0A8T1B3X0"/>
<dbReference type="EMBL" id="RCMI01001494">
    <property type="protein sequence ID" value="KAG2884465.1"/>
    <property type="molecule type" value="Genomic_DNA"/>
</dbReference>
<evidence type="ECO:0000313" key="5">
    <source>
        <dbReference type="EMBL" id="KAG3208081.1"/>
    </source>
</evidence>
<protein>
    <submittedName>
        <fullName evidence="3">Uncharacterized protein</fullName>
    </submittedName>
</protein>
<evidence type="ECO:0000313" key="1">
    <source>
        <dbReference type="EMBL" id="KAG2827855.1"/>
    </source>
</evidence>
<dbReference type="EMBL" id="RCMG01001419">
    <property type="protein sequence ID" value="KAG2827855.1"/>
    <property type="molecule type" value="Genomic_DNA"/>
</dbReference>
<dbReference type="EMBL" id="RCML01001460">
    <property type="protein sequence ID" value="KAG2962440.1"/>
    <property type="molecule type" value="Genomic_DNA"/>
</dbReference>
<evidence type="ECO:0000313" key="4">
    <source>
        <dbReference type="EMBL" id="KAG2962440.1"/>
    </source>
</evidence>
<sequence length="84" mass="9350">MAIFASERTESAWYPRAAIDLARQHPEGRYLRSAWDLRAQLSDDERNDTCMERSEGIVASEVKVTSGNGQQASELFGLTSKSAE</sequence>
<dbReference type="Proteomes" id="UP000774804">
    <property type="component" value="Unassembled WGS sequence"/>
</dbReference>
<evidence type="ECO:0000313" key="3">
    <source>
        <dbReference type="EMBL" id="KAG2895808.1"/>
    </source>
</evidence>
<reference evidence="3" key="1">
    <citation type="submission" date="2018-10" db="EMBL/GenBank/DDBJ databases">
        <title>Effector identification in a new, highly contiguous assembly of the strawberry crown rot pathogen Phytophthora cactorum.</title>
        <authorList>
            <person name="Armitage A.D."/>
            <person name="Nellist C.F."/>
            <person name="Bates H."/>
            <person name="Vickerstaff R.J."/>
            <person name="Harrison R.J."/>
        </authorList>
    </citation>
    <scope>NUCLEOTIDE SEQUENCE</scope>
    <source>
        <strain evidence="1">15-7</strain>
        <strain evidence="2">4032</strain>
        <strain evidence="3">4040</strain>
        <strain evidence="4">P415</strain>
        <strain evidence="5">P421</strain>
    </source>
</reference>
<gene>
    <name evidence="1" type="ORF">PC113_g21554</name>
    <name evidence="2" type="ORF">PC115_g21329</name>
    <name evidence="3" type="ORF">PC117_g23161</name>
    <name evidence="4" type="ORF">PC118_g21422</name>
    <name evidence="5" type="ORF">PC129_g20884</name>
</gene>
<proteinExistence type="predicted"/>
<accession>A0A8T1B3X0</accession>
<name>A0A8T1B3X0_9STRA</name>